<evidence type="ECO:0000313" key="2">
    <source>
        <dbReference type="EMBL" id="KAL1597527.1"/>
    </source>
</evidence>
<organism evidence="2 3">
    <name type="scientific">Nothophoma quercina</name>
    <dbReference type="NCBI Taxonomy" id="749835"/>
    <lineage>
        <taxon>Eukaryota</taxon>
        <taxon>Fungi</taxon>
        <taxon>Dikarya</taxon>
        <taxon>Ascomycota</taxon>
        <taxon>Pezizomycotina</taxon>
        <taxon>Dothideomycetes</taxon>
        <taxon>Pleosporomycetidae</taxon>
        <taxon>Pleosporales</taxon>
        <taxon>Pleosporineae</taxon>
        <taxon>Didymellaceae</taxon>
        <taxon>Nothophoma</taxon>
    </lineage>
</organism>
<feature type="compositionally biased region" description="Polar residues" evidence="1">
    <location>
        <begin position="296"/>
        <end position="311"/>
    </location>
</feature>
<evidence type="ECO:0000313" key="3">
    <source>
        <dbReference type="Proteomes" id="UP001521222"/>
    </source>
</evidence>
<evidence type="ECO:0000256" key="1">
    <source>
        <dbReference type="SAM" id="MobiDB-lite"/>
    </source>
</evidence>
<comment type="caution">
    <text evidence="2">The sequence shown here is derived from an EMBL/GenBank/DDBJ whole genome shotgun (WGS) entry which is preliminary data.</text>
</comment>
<dbReference type="Proteomes" id="UP001521222">
    <property type="component" value="Unassembled WGS sequence"/>
</dbReference>
<sequence>MTDMTPEQYEEQKLGTKLVPIIMKLDKSCPLREYEKSMRTVIKQAVEVQFTNKNLVQSADKPKTLKAFQDLILIERLGLLNPEGAIEVAEEICSQLQVYRAKEVQTAKNNVNKAWAQGRLLVRGANERSVASLVQWAYQKTLVYEDGEHLYDLWALATRLEFVVLADECMDCLFQTASNRICTALASGHSLRHLLGLSKEHDAPDSDIQSDAVVTTIFSHVLKDDNPPEKLSQLVIHAMARAMDTETWAELQHTVNQSIARQLIAVMVTRRELKPEQGANDGVVVKPENSAAGDNVQPTMTEAPCSSTFAG</sequence>
<gene>
    <name evidence="2" type="ORF">SLS59_007224</name>
</gene>
<protein>
    <submittedName>
        <fullName evidence="2">Uncharacterized protein</fullName>
    </submittedName>
</protein>
<feature type="region of interest" description="Disordered" evidence="1">
    <location>
        <begin position="280"/>
        <end position="311"/>
    </location>
</feature>
<dbReference type="EMBL" id="JAKIXB020000025">
    <property type="protein sequence ID" value="KAL1597527.1"/>
    <property type="molecule type" value="Genomic_DNA"/>
</dbReference>
<proteinExistence type="predicted"/>
<accession>A0ABR3QZF3</accession>
<name>A0ABR3QZF3_9PLEO</name>
<keyword evidence="3" id="KW-1185">Reference proteome</keyword>
<reference evidence="2 3" key="1">
    <citation type="submission" date="2024-02" db="EMBL/GenBank/DDBJ databases">
        <title>De novo assembly and annotation of 12 fungi associated with fruit tree decline syndrome in Ontario, Canada.</title>
        <authorList>
            <person name="Sulman M."/>
            <person name="Ellouze W."/>
            <person name="Ilyukhin E."/>
        </authorList>
    </citation>
    <scope>NUCLEOTIDE SEQUENCE [LARGE SCALE GENOMIC DNA]</scope>
    <source>
        <strain evidence="2 3">M97-236</strain>
    </source>
</reference>